<evidence type="ECO:0000313" key="2">
    <source>
        <dbReference type="EMBL" id="KAF5820214.1"/>
    </source>
</evidence>
<comment type="caution">
    <text evidence="2">The sequence shown here is derived from an EMBL/GenBank/DDBJ whole genome shotgun (WGS) entry which is preliminary data.</text>
</comment>
<dbReference type="Proteomes" id="UP000215914">
    <property type="component" value="Unassembled WGS sequence"/>
</dbReference>
<name>A0A9K3JRW0_HELAN</name>
<keyword evidence="1" id="KW-0732">Signal</keyword>
<organism evidence="2 3">
    <name type="scientific">Helianthus annuus</name>
    <name type="common">Common sunflower</name>
    <dbReference type="NCBI Taxonomy" id="4232"/>
    <lineage>
        <taxon>Eukaryota</taxon>
        <taxon>Viridiplantae</taxon>
        <taxon>Streptophyta</taxon>
        <taxon>Embryophyta</taxon>
        <taxon>Tracheophyta</taxon>
        <taxon>Spermatophyta</taxon>
        <taxon>Magnoliopsida</taxon>
        <taxon>eudicotyledons</taxon>
        <taxon>Gunneridae</taxon>
        <taxon>Pentapetalae</taxon>
        <taxon>asterids</taxon>
        <taxon>campanulids</taxon>
        <taxon>Asterales</taxon>
        <taxon>Asteraceae</taxon>
        <taxon>Asteroideae</taxon>
        <taxon>Heliantheae alliance</taxon>
        <taxon>Heliantheae</taxon>
        <taxon>Helianthus</taxon>
    </lineage>
</organism>
<keyword evidence="3" id="KW-1185">Reference proteome</keyword>
<gene>
    <name evidence="2" type="ORF">HanXRQr2_Chr02g0086251</name>
</gene>
<feature type="signal peptide" evidence="1">
    <location>
        <begin position="1"/>
        <end position="23"/>
    </location>
</feature>
<protein>
    <submittedName>
        <fullName evidence="2">Uncharacterized protein</fullName>
    </submittedName>
</protein>
<sequence>MDCFRSPTRFLISTIVIVLYVSSLQFQYTGFDCHFACIVYGFFILKMDEYGCENLVKINGCYFIYDERV</sequence>
<dbReference type="AlphaFoldDB" id="A0A9K3JRW0"/>
<accession>A0A9K3JRW0</accession>
<evidence type="ECO:0000313" key="3">
    <source>
        <dbReference type="Proteomes" id="UP000215914"/>
    </source>
</evidence>
<feature type="chain" id="PRO_5039916762" evidence="1">
    <location>
        <begin position="24"/>
        <end position="69"/>
    </location>
</feature>
<proteinExistence type="predicted"/>
<dbReference type="EMBL" id="MNCJ02000317">
    <property type="protein sequence ID" value="KAF5820214.1"/>
    <property type="molecule type" value="Genomic_DNA"/>
</dbReference>
<reference evidence="2" key="1">
    <citation type="journal article" date="2017" name="Nature">
        <title>The sunflower genome provides insights into oil metabolism, flowering and Asterid evolution.</title>
        <authorList>
            <person name="Badouin H."/>
            <person name="Gouzy J."/>
            <person name="Grassa C.J."/>
            <person name="Murat F."/>
            <person name="Staton S.E."/>
            <person name="Cottret L."/>
            <person name="Lelandais-Briere C."/>
            <person name="Owens G.L."/>
            <person name="Carrere S."/>
            <person name="Mayjonade B."/>
            <person name="Legrand L."/>
            <person name="Gill N."/>
            <person name="Kane N.C."/>
            <person name="Bowers J.E."/>
            <person name="Hubner S."/>
            <person name="Bellec A."/>
            <person name="Berard A."/>
            <person name="Berges H."/>
            <person name="Blanchet N."/>
            <person name="Boniface M.C."/>
            <person name="Brunel D."/>
            <person name="Catrice O."/>
            <person name="Chaidir N."/>
            <person name="Claudel C."/>
            <person name="Donnadieu C."/>
            <person name="Faraut T."/>
            <person name="Fievet G."/>
            <person name="Helmstetter N."/>
            <person name="King M."/>
            <person name="Knapp S.J."/>
            <person name="Lai Z."/>
            <person name="Le Paslier M.C."/>
            <person name="Lippi Y."/>
            <person name="Lorenzon L."/>
            <person name="Mandel J.R."/>
            <person name="Marage G."/>
            <person name="Marchand G."/>
            <person name="Marquand E."/>
            <person name="Bret-Mestries E."/>
            <person name="Morien E."/>
            <person name="Nambeesan S."/>
            <person name="Nguyen T."/>
            <person name="Pegot-Espagnet P."/>
            <person name="Pouilly N."/>
            <person name="Raftis F."/>
            <person name="Sallet E."/>
            <person name="Schiex T."/>
            <person name="Thomas J."/>
            <person name="Vandecasteele C."/>
            <person name="Vares D."/>
            <person name="Vear F."/>
            <person name="Vautrin S."/>
            <person name="Crespi M."/>
            <person name="Mangin B."/>
            <person name="Burke J.M."/>
            <person name="Salse J."/>
            <person name="Munos S."/>
            <person name="Vincourt P."/>
            <person name="Rieseberg L.H."/>
            <person name="Langlade N.B."/>
        </authorList>
    </citation>
    <scope>NUCLEOTIDE SEQUENCE</scope>
    <source>
        <tissue evidence="2">Leaves</tissue>
    </source>
</reference>
<dbReference type="Gramene" id="mRNA:HanXRQr2_Chr02g0086251">
    <property type="protein sequence ID" value="mRNA:HanXRQr2_Chr02g0086251"/>
    <property type="gene ID" value="HanXRQr2_Chr02g0086251"/>
</dbReference>
<evidence type="ECO:0000256" key="1">
    <source>
        <dbReference type="SAM" id="SignalP"/>
    </source>
</evidence>
<reference evidence="2" key="2">
    <citation type="submission" date="2020-06" db="EMBL/GenBank/DDBJ databases">
        <title>Helianthus annuus Genome sequencing and assembly Release 2.</title>
        <authorList>
            <person name="Gouzy J."/>
            <person name="Langlade N."/>
            <person name="Munos S."/>
        </authorList>
    </citation>
    <scope>NUCLEOTIDE SEQUENCE</scope>
    <source>
        <tissue evidence="2">Leaves</tissue>
    </source>
</reference>